<gene>
    <name evidence="1" type="ORF">A5679_10605</name>
</gene>
<protein>
    <submittedName>
        <fullName evidence="1">Uncharacterized protein</fullName>
    </submittedName>
</protein>
<organism evidence="1 2">
    <name type="scientific">Mycobacterium scrofulaceum</name>
    <dbReference type="NCBI Taxonomy" id="1783"/>
    <lineage>
        <taxon>Bacteria</taxon>
        <taxon>Bacillati</taxon>
        <taxon>Actinomycetota</taxon>
        <taxon>Actinomycetes</taxon>
        <taxon>Mycobacteriales</taxon>
        <taxon>Mycobacteriaceae</taxon>
        <taxon>Mycobacterium</taxon>
    </lineage>
</organism>
<evidence type="ECO:0000313" key="2">
    <source>
        <dbReference type="Proteomes" id="UP000092207"/>
    </source>
</evidence>
<reference evidence="1 2" key="1">
    <citation type="submission" date="2016-06" db="EMBL/GenBank/DDBJ databases">
        <authorList>
            <person name="Kjaerup R.B."/>
            <person name="Dalgaard T.S."/>
            <person name="Juul-Madsen H.R."/>
        </authorList>
    </citation>
    <scope>NUCLEOTIDE SEQUENCE [LARGE SCALE GENOMIC DNA]</scope>
    <source>
        <strain evidence="1 2">E2838</strain>
    </source>
</reference>
<proteinExistence type="predicted"/>
<dbReference type="Proteomes" id="UP000092207">
    <property type="component" value="Unassembled WGS sequence"/>
</dbReference>
<dbReference type="EMBL" id="LZJY01000091">
    <property type="protein sequence ID" value="OBI07671.1"/>
    <property type="molecule type" value="Genomic_DNA"/>
</dbReference>
<sequence length="108" mass="11024">MGVVRAPVFAASLVSALIVGGPAATPARADGGYGPGSYAVPAQLPYGTYVAHAEPGDYRAACVFTTWTSDGRLINSDSGIQTTPVKADLSAPVTKFITHGCTPWTKVG</sequence>
<name>A0A1A2W447_MYCSC</name>
<evidence type="ECO:0000313" key="1">
    <source>
        <dbReference type="EMBL" id="OBI07671.1"/>
    </source>
</evidence>
<comment type="caution">
    <text evidence="1">The sequence shown here is derived from an EMBL/GenBank/DDBJ whole genome shotgun (WGS) entry which is preliminary data.</text>
</comment>
<accession>A0A1A2W447</accession>
<dbReference type="RefSeq" id="WP_067302543.1">
    <property type="nucleotide sequence ID" value="NZ_LZJY01000091.1"/>
</dbReference>
<dbReference type="AlphaFoldDB" id="A0A1A2W447"/>